<dbReference type="CDD" id="cd18499">
    <property type="entry name" value="BACK_RHOBTB"/>
    <property type="match status" value="1"/>
</dbReference>
<dbReference type="Gene3D" id="3.30.710.10">
    <property type="entry name" value="Potassium Channel Kv1.1, Chain A"/>
    <property type="match status" value="1"/>
</dbReference>
<evidence type="ECO:0000259" key="1">
    <source>
        <dbReference type="Pfam" id="PF00651"/>
    </source>
</evidence>
<sequence>MRAMFSGDFREGSAKVILFPGVRIDTFRQLVSFLYCDDVSTVLPTRCLDLLELANRLCLQRLVNLVEKRVVEELSRICSVSDNGDVVEHCLRLLEPCKLHNADQLADWCMNHLCVNYNKLCKMSPKLLRSLHPENQDYLTEHRWPPVWYLKDYDYYDKCYHEREREDRLLFKRGSTGGGCLCFSRAGGEGSIVLA</sequence>
<evidence type="ECO:0000313" key="2">
    <source>
        <dbReference type="EMBL" id="JAT28183.1"/>
    </source>
</evidence>
<dbReference type="SUPFAM" id="SSF54695">
    <property type="entry name" value="POZ domain"/>
    <property type="match status" value="1"/>
</dbReference>
<reference evidence="2" key="1">
    <citation type="submission" date="2015-11" db="EMBL/GenBank/DDBJ databases">
        <title>De novo transcriptome assembly of four potential Pierce s Disease insect vectors from Arizona vineyards.</title>
        <authorList>
            <person name="Tassone E.E."/>
        </authorList>
    </citation>
    <scope>NUCLEOTIDE SEQUENCE</scope>
</reference>
<name>A0A1B6LWX5_9HEMI</name>
<dbReference type="Pfam" id="PF00651">
    <property type="entry name" value="BTB"/>
    <property type="match status" value="1"/>
</dbReference>
<proteinExistence type="predicted"/>
<dbReference type="InterPro" id="IPR011333">
    <property type="entry name" value="SKP1/BTB/POZ_sf"/>
</dbReference>
<accession>A0A1B6LWX5</accession>
<dbReference type="EMBL" id="GEBQ01011794">
    <property type="protein sequence ID" value="JAT28183.1"/>
    <property type="molecule type" value="Transcribed_RNA"/>
</dbReference>
<organism evidence="2">
    <name type="scientific">Graphocephala atropunctata</name>
    <dbReference type="NCBI Taxonomy" id="36148"/>
    <lineage>
        <taxon>Eukaryota</taxon>
        <taxon>Metazoa</taxon>
        <taxon>Ecdysozoa</taxon>
        <taxon>Arthropoda</taxon>
        <taxon>Hexapoda</taxon>
        <taxon>Insecta</taxon>
        <taxon>Pterygota</taxon>
        <taxon>Neoptera</taxon>
        <taxon>Paraneoptera</taxon>
        <taxon>Hemiptera</taxon>
        <taxon>Auchenorrhyncha</taxon>
        <taxon>Membracoidea</taxon>
        <taxon>Cicadellidae</taxon>
        <taxon>Cicadellinae</taxon>
        <taxon>Cicadellini</taxon>
        <taxon>Graphocephala</taxon>
    </lineage>
</organism>
<dbReference type="PANTHER" id="PTHR24413">
    <property type="entry name" value="SPECKLE-TYPE POZ PROTEIN"/>
    <property type="match status" value="1"/>
</dbReference>
<gene>
    <name evidence="2" type="ORF">g.31500</name>
</gene>
<dbReference type="InterPro" id="IPR000210">
    <property type="entry name" value="BTB/POZ_dom"/>
</dbReference>
<dbReference type="AlphaFoldDB" id="A0A1B6LWX5"/>
<protein>
    <recommendedName>
        <fullName evidence="1">BTB domain-containing protein</fullName>
    </recommendedName>
</protein>
<feature type="domain" description="BTB" evidence="1">
    <location>
        <begin position="2"/>
        <end position="71"/>
    </location>
</feature>